<dbReference type="PROSITE" id="PS51257">
    <property type="entry name" value="PROKAR_LIPOPROTEIN"/>
    <property type="match status" value="1"/>
</dbReference>
<organism evidence="3 4">
    <name type="scientific">Polaribacter porphyrae</name>
    <dbReference type="NCBI Taxonomy" id="1137780"/>
    <lineage>
        <taxon>Bacteria</taxon>
        <taxon>Pseudomonadati</taxon>
        <taxon>Bacteroidota</taxon>
        <taxon>Flavobacteriia</taxon>
        <taxon>Flavobacteriales</taxon>
        <taxon>Flavobacteriaceae</taxon>
    </lineage>
</organism>
<dbReference type="Pfam" id="PF22311">
    <property type="entry name" value="DUF6970"/>
    <property type="match status" value="1"/>
</dbReference>
<sequence length="119" mass="13567">MKTFLMFFSVIFLTSCPANTAFIESDCNVEVPIEDLAWLKEIKTSFEQSTSVSKKKIIQYDYKNETVFLINSCDDCSDNLVTVYNCDKEVICEFGGIAGLNTCSDFEKEAINEKILWEN</sequence>
<dbReference type="EMBL" id="MSCN01000001">
    <property type="protein sequence ID" value="PQJ80026.1"/>
    <property type="molecule type" value="Genomic_DNA"/>
</dbReference>
<keyword evidence="1" id="KW-0732">Signal</keyword>
<dbReference type="OrthoDB" id="1493159at2"/>
<evidence type="ECO:0000313" key="3">
    <source>
        <dbReference type="EMBL" id="PQJ80026.1"/>
    </source>
</evidence>
<name>A0A2S7WRE1_9FLAO</name>
<protein>
    <recommendedName>
        <fullName evidence="2">DUF6970 domain-containing protein</fullName>
    </recommendedName>
</protein>
<proteinExistence type="predicted"/>
<accession>A0A2S7WRE1</accession>
<evidence type="ECO:0000256" key="1">
    <source>
        <dbReference type="SAM" id="SignalP"/>
    </source>
</evidence>
<gene>
    <name evidence="3" type="ORF">BTO18_12965</name>
</gene>
<dbReference type="Proteomes" id="UP000238882">
    <property type="component" value="Unassembled WGS sequence"/>
</dbReference>
<feature type="signal peptide" evidence="1">
    <location>
        <begin position="1"/>
        <end position="20"/>
    </location>
</feature>
<dbReference type="RefSeq" id="WP_105016623.1">
    <property type="nucleotide sequence ID" value="NZ_MSCN01000001.1"/>
</dbReference>
<feature type="chain" id="PRO_5015548812" description="DUF6970 domain-containing protein" evidence="1">
    <location>
        <begin position="21"/>
        <end position="119"/>
    </location>
</feature>
<comment type="caution">
    <text evidence="3">The sequence shown here is derived from an EMBL/GenBank/DDBJ whole genome shotgun (WGS) entry which is preliminary data.</text>
</comment>
<evidence type="ECO:0000313" key="4">
    <source>
        <dbReference type="Proteomes" id="UP000238882"/>
    </source>
</evidence>
<dbReference type="InterPro" id="IPR054243">
    <property type="entry name" value="DUF6970"/>
</dbReference>
<evidence type="ECO:0000259" key="2">
    <source>
        <dbReference type="Pfam" id="PF22311"/>
    </source>
</evidence>
<keyword evidence="4" id="KW-1185">Reference proteome</keyword>
<feature type="domain" description="DUF6970" evidence="2">
    <location>
        <begin position="47"/>
        <end position="119"/>
    </location>
</feature>
<reference evidence="3 4" key="1">
    <citation type="submission" date="2016-12" db="EMBL/GenBank/DDBJ databases">
        <title>Trade-off between light-utilization and light-protection in marine flavobacteria.</title>
        <authorList>
            <person name="Kumagai Y."/>
            <person name="Yoshizawa S."/>
            <person name="Kogure K."/>
            <person name="Iwasaki W."/>
        </authorList>
    </citation>
    <scope>NUCLEOTIDE SEQUENCE [LARGE SCALE GENOMIC DNA]</scope>
    <source>
        <strain evidence="3 4">NBRC 108759</strain>
    </source>
</reference>
<dbReference type="AlphaFoldDB" id="A0A2S7WRE1"/>